<dbReference type="WBParaSite" id="PEQ_0000965001-mRNA-1">
    <property type="protein sequence ID" value="PEQ_0000965001-mRNA-1"/>
    <property type="gene ID" value="PEQ_0000965001"/>
</dbReference>
<dbReference type="GO" id="GO:0007264">
    <property type="term" value="P:small GTPase-mediated signal transduction"/>
    <property type="evidence" value="ECO:0007669"/>
    <property type="project" value="InterPro"/>
</dbReference>
<evidence type="ECO:0000313" key="3">
    <source>
        <dbReference type="WBParaSite" id="PEQ_0000965001-mRNA-1"/>
    </source>
</evidence>
<sequence>MSGDKPMECSFKLFAEKTAIRFFELISDIPLELSAELNARLGVCRAVGYWIRACPTHFDTSPSYAWLRNVSVRNPVGRQISLSFEQWSADDISTSLSHIDYKALYRVPSLSNWVQCMILSKGTPMERAEVITKFISVARVSAVFVSLYTCTSSAMYTLTFC</sequence>
<evidence type="ECO:0000259" key="1">
    <source>
        <dbReference type="Pfam" id="PF00617"/>
    </source>
</evidence>
<dbReference type="Pfam" id="PF00617">
    <property type="entry name" value="RasGEF"/>
    <property type="match status" value="1"/>
</dbReference>
<keyword evidence="2" id="KW-1185">Reference proteome</keyword>
<evidence type="ECO:0000313" key="2">
    <source>
        <dbReference type="Proteomes" id="UP000887564"/>
    </source>
</evidence>
<name>A0A914RT27_PAREQ</name>
<dbReference type="Gene3D" id="1.10.840.10">
    <property type="entry name" value="Ras guanine-nucleotide exchange factors catalytic domain"/>
    <property type="match status" value="1"/>
</dbReference>
<feature type="domain" description="Ras-GEF" evidence="1">
    <location>
        <begin position="86"/>
        <end position="139"/>
    </location>
</feature>
<dbReference type="InterPro" id="IPR036964">
    <property type="entry name" value="RASGEF_cat_dom_sf"/>
</dbReference>
<dbReference type="GO" id="GO:0005085">
    <property type="term" value="F:guanyl-nucleotide exchange factor activity"/>
    <property type="evidence" value="ECO:0007669"/>
    <property type="project" value="InterPro"/>
</dbReference>
<organism evidence="2 3">
    <name type="scientific">Parascaris equorum</name>
    <name type="common">Equine roundworm</name>
    <dbReference type="NCBI Taxonomy" id="6256"/>
    <lineage>
        <taxon>Eukaryota</taxon>
        <taxon>Metazoa</taxon>
        <taxon>Ecdysozoa</taxon>
        <taxon>Nematoda</taxon>
        <taxon>Chromadorea</taxon>
        <taxon>Rhabditida</taxon>
        <taxon>Spirurina</taxon>
        <taxon>Ascaridomorpha</taxon>
        <taxon>Ascaridoidea</taxon>
        <taxon>Ascarididae</taxon>
        <taxon>Parascaris</taxon>
    </lineage>
</organism>
<accession>A0A914RT27</accession>
<dbReference type="AlphaFoldDB" id="A0A914RT27"/>
<dbReference type="SUPFAM" id="SSF48366">
    <property type="entry name" value="Ras GEF"/>
    <property type="match status" value="1"/>
</dbReference>
<proteinExistence type="predicted"/>
<dbReference type="InterPro" id="IPR001895">
    <property type="entry name" value="RASGEF_cat_dom"/>
</dbReference>
<protein>
    <submittedName>
        <fullName evidence="3">Ras-GEF domain-containing protein</fullName>
    </submittedName>
</protein>
<dbReference type="InterPro" id="IPR023578">
    <property type="entry name" value="Ras_GEF_dom_sf"/>
</dbReference>
<reference evidence="3" key="1">
    <citation type="submission" date="2022-11" db="UniProtKB">
        <authorList>
            <consortium name="WormBaseParasite"/>
        </authorList>
    </citation>
    <scope>IDENTIFICATION</scope>
</reference>
<dbReference type="Proteomes" id="UP000887564">
    <property type="component" value="Unplaced"/>
</dbReference>